<dbReference type="Gene3D" id="1.25.40.10">
    <property type="entry name" value="Tetratricopeptide repeat domain"/>
    <property type="match status" value="1"/>
</dbReference>
<dbReference type="SUPFAM" id="SSF48452">
    <property type="entry name" value="TPR-like"/>
    <property type="match status" value="1"/>
</dbReference>
<dbReference type="GO" id="GO:0016787">
    <property type="term" value="F:hydrolase activity"/>
    <property type="evidence" value="ECO:0007669"/>
    <property type="project" value="UniProtKB-KW"/>
</dbReference>
<proteinExistence type="predicted"/>
<keyword evidence="1" id="KW-0378">Hydrolase</keyword>
<keyword evidence="2" id="KW-1185">Reference proteome</keyword>
<dbReference type="EMBL" id="JANVFO010000118">
    <property type="protein sequence ID" value="KAJ3711463.1"/>
    <property type="molecule type" value="Genomic_DNA"/>
</dbReference>
<dbReference type="SUPFAM" id="SSF52540">
    <property type="entry name" value="P-loop containing nucleoside triphosphate hydrolases"/>
    <property type="match status" value="1"/>
</dbReference>
<dbReference type="GO" id="GO:0043531">
    <property type="term" value="F:ADP binding"/>
    <property type="evidence" value="ECO:0007669"/>
    <property type="project" value="InterPro"/>
</dbReference>
<dbReference type="PANTHER" id="PTHR35205:SF1">
    <property type="entry name" value="ZU5 DOMAIN-CONTAINING PROTEIN"/>
    <property type="match status" value="1"/>
</dbReference>
<dbReference type="Pfam" id="PF13374">
    <property type="entry name" value="TPR_10"/>
    <property type="match status" value="2"/>
</dbReference>
<dbReference type="InterPro" id="IPR027417">
    <property type="entry name" value="P-loop_NTPase"/>
</dbReference>
<protein>
    <submittedName>
        <fullName evidence="1">P-loop containing nucleoside triphosphate hydrolase protein</fullName>
    </submittedName>
</protein>
<sequence>MSIFTHANDFTVNGGQFNIYNKTESDKQTTPPGYFKGMTHCPTSTHTFTGREEVLTTLEVFFLPGHAAERTKTFLLYGLGGAGKTQIALEFTRRFKQRFTAIFFITADQEYSIQGSYFDIAKTSGVQDAQSWQAGLHWLHSHEEDWLIVIDNADDPKITLSRYLPSCDHGNVIITSRNPDLRDIANQYLELSDMLPEEGIQLLMKHAIKDLNNISDQEQKVAAKIAEELYYFPLALVHAGAYINKQQCLFEYLDRLGHQREQLLSKGPQQPKDKYYYSVYETWNLSWGQLSPDSRMFLGLCAHLHYEHIPRSLFERGVKNLSMVESPLGPSKAVTEAKLILQRIATSEMILDDMKLDDIMDDAASYSLINKESGGYMFHPLVHQWLRDTIKDNHRQAIEGIVVLAVENISWKRHNLSQENFEFFQRLSPHITALGDLVNSDCVVKLKIGHFWSDLSKFQKAIMMWELWLDMTINKLGPEHWFTLCLKDLMALVYKALGRDDKSLELQQKLVGTSKRVMGVEHPDTLSRLHNRAITLGELGRTNEVSEIQQSLLETSKRVLGEEHPHTLNRIQNLARILG</sequence>
<dbReference type="Proteomes" id="UP001176059">
    <property type="component" value="Unassembled WGS sequence"/>
</dbReference>
<accession>A0AA38J1X0</accession>
<dbReference type="AlphaFoldDB" id="A0AA38J1X0"/>
<gene>
    <name evidence="1" type="ORF">DFJ43DRAFT_1034808</name>
</gene>
<reference evidence="1" key="1">
    <citation type="submission" date="2022-08" db="EMBL/GenBank/DDBJ databases">
        <authorList>
            <consortium name="DOE Joint Genome Institute"/>
            <person name="Min B."/>
            <person name="Sierra-Patev S."/>
            <person name="Naranjo-Ortiz M."/>
            <person name="Looney B."/>
            <person name="Konkel Z."/>
            <person name="Slot J.C."/>
            <person name="Sakamoto Y."/>
            <person name="Steenwyk J.L."/>
            <person name="Rokas A."/>
            <person name="Carro J."/>
            <person name="Camarero S."/>
            <person name="Ferreira P."/>
            <person name="Molpeceres G."/>
            <person name="Ruiz-duenas F.J."/>
            <person name="Serrano A."/>
            <person name="Henrissat B."/>
            <person name="Drula E."/>
            <person name="Hughes K.W."/>
            <person name="Mata J.L."/>
            <person name="Ishikawa N.K."/>
            <person name="Vargas-Isla R."/>
            <person name="Ushijima S."/>
            <person name="Smith C.A."/>
            <person name="Ahrendt S."/>
            <person name="Andreopoulos W."/>
            <person name="He G."/>
            <person name="LaButti K."/>
            <person name="Lipzen A."/>
            <person name="Ng V."/>
            <person name="Riley R."/>
            <person name="Sandor L."/>
            <person name="Barry K."/>
            <person name="Martinez A.T."/>
            <person name="Xiao Y."/>
            <person name="Gibbons J.G."/>
            <person name="Terashima K."/>
            <person name="Hibbett D.S."/>
            <person name="Grigoriev I.V."/>
        </authorList>
    </citation>
    <scope>NUCLEOTIDE SEQUENCE</scope>
    <source>
        <strain evidence="1">ET3784</strain>
    </source>
</reference>
<dbReference type="InterPro" id="IPR011990">
    <property type="entry name" value="TPR-like_helical_dom_sf"/>
</dbReference>
<reference evidence="1" key="2">
    <citation type="journal article" date="2023" name="Proc. Natl. Acad. Sci. U.S.A.">
        <title>A global phylogenomic analysis of the shiitake genus Lentinula.</title>
        <authorList>
            <person name="Sierra-Patev S."/>
            <person name="Min B."/>
            <person name="Naranjo-Ortiz M."/>
            <person name="Looney B."/>
            <person name="Konkel Z."/>
            <person name="Slot J.C."/>
            <person name="Sakamoto Y."/>
            <person name="Steenwyk J.L."/>
            <person name="Rokas A."/>
            <person name="Carro J."/>
            <person name="Camarero S."/>
            <person name="Ferreira P."/>
            <person name="Molpeceres G."/>
            <person name="Ruiz-Duenas F.J."/>
            <person name="Serrano A."/>
            <person name="Henrissat B."/>
            <person name="Drula E."/>
            <person name="Hughes K.W."/>
            <person name="Mata J.L."/>
            <person name="Ishikawa N.K."/>
            <person name="Vargas-Isla R."/>
            <person name="Ushijima S."/>
            <person name="Smith C.A."/>
            <person name="Donoghue J."/>
            <person name="Ahrendt S."/>
            <person name="Andreopoulos W."/>
            <person name="He G."/>
            <person name="LaButti K."/>
            <person name="Lipzen A."/>
            <person name="Ng V."/>
            <person name="Riley R."/>
            <person name="Sandor L."/>
            <person name="Barry K."/>
            <person name="Martinez A.T."/>
            <person name="Xiao Y."/>
            <person name="Gibbons J.G."/>
            <person name="Terashima K."/>
            <person name="Grigoriev I.V."/>
            <person name="Hibbett D."/>
        </authorList>
    </citation>
    <scope>NUCLEOTIDE SEQUENCE</scope>
    <source>
        <strain evidence="1">ET3784</strain>
    </source>
</reference>
<dbReference type="Gene3D" id="3.40.50.300">
    <property type="entry name" value="P-loop containing nucleotide triphosphate hydrolases"/>
    <property type="match status" value="1"/>
</dbReference>
<evidence type="ECO:0000313" key="1">
    <source>
        <dbReference type="EMBL" id="KAJ3711463.1"/>
    </source>
</evidence>
<feature type="non-terminal residue" evidence="1">
    <location>
        <position position="1"/>
    </location>
</feature>
<evidence type="ECO:0000313" key="2">
    <source>
        <dbReference type="Proteomes" id="UP001176059"/>
    </source>
</evidence>
<dbReference type="PANTHER" id="PTHR35205">
    <property type="entry name" value="NB-ARC AND TPR DOMAIN PROTEIN"/>
    <property type="match status" value="1"/>
</dbReference>
<organism evidence="1 2">
    <name type="scientific">Lentinula guzmanii</name>
    <dbReference type="NCBI Taxonomy" id="2804957"/>
    <lineage>
        <taxon>Eukaryota</taxon>
        <taxon>Fungi</taxon>
        <taxon>Dikarya</taxon>
        <taxon>Basidiomycota</taxon>
        <taxon>Agaricomycotina</taxon>
        <taxon>Agaricomycetes</taxon>
        <taxon>Agaricomycetidae</taxon>
        <taxon>Agaricales</taxon>
        <taxon>Marasmiineae</taxon>
        <taxon>Omphalotaceae</taxon>
        <taxon>Lentinula</taxon>
    </lineage>
</organism>
<comment type="caution">
    <text evidence="1">The sequence shown here is derived from an EMBL/GenBank/DDBJ whole genome shotgun (WGS) entry which is preliminary data.</text>
</comment>
<name>A0AA38J1X0_9AGAR</name>